<dbReference type="OrthoDB" id="5979581at2759"/>
<proteinExistence type="predicted"/>
<keyword evidence="2" id="KW-1185">Reference proteome</keyword>
<reference evidence="2" key="1">
    <citation type="journal article" date="2014" name="Genome Announc.">
        <title>Genome sequence and annotation of Acremonium chrysogenum, producer of the beta-lactam antibiotic cephalosporin C.</title>
        <authorList>
            <person name="Terfehr D."/>
            <person name="Dahlmann T.A."/>
            <person name="Specht T."/>
            <person name="Zadra I."/>
            <person name="Kuernsteiner H."/>
            <person name="Kueck U."/>
        </authorList>
    </citation>
    <scope>NUCLEOTIDE SEQUENCE [LARGE SCALE GENOMIC DNA]</scope>
    <source>
        <strain evidence="2">ATCC 11550 / CBS 779.69 / DSM 880 / IAM 14645 / JCM 23072 / IMI 49137</strain>
    </source>
</reference>
<dbReference type="HOGENOM" id="CLU_2157600_0_0_1"/>
<gene>
    <name evidence="1" type="ORF">ACRE_062420</name>
</gene>
<dbReference type="SUPFAM" id="SSF56112">
    <property type="entry name" value="Protein kinase-like (PK-like)"/>
    <property type="match status" value="1"/>
</dbReference>
<name>A0A086T0Y6_HAPC1</name>
<dbReference type="Gene3D" id="1.10.510.10">
    <property type="entry name" value="Transferase(Phosphotransferase) domain 1"/>
    <property type="match status" value="2"/>
</dbReference>
<dbReference type="Proteomes" id="UP000029964">
    <property type="component" value="Unassembled WGS sequence"/>
</dbReference>
<dbReference type="AlphaFoldDB" id="A0A086T0Y6"/>
<sequence>MEQPLPHEQCEDGHIMYLSRNNYGRLKESAGVVQITDFGLAVPGDETSPMDCSQAEVYRALEVILGAGYTGEDKVMFIDFIERMVRWRPEERSSTKELLSDPWLHADLPLE</sequence>
<protein>
    <recommendedName>
        <fullName evidence="3">Protein kinase domain-containing protein</fullName>
    </recommendedName>
</protein>
<evidence type="ECO:0000313" key="1">
    <source>
        <dbReference type="EMBL" id="KFH43018.1"/>
    </source>
</evidence>
<dbReference type="EMBL" id="JPKY01000079">
    <property type="protein sequence ID" value="KFH43018.1"/>
    <property type="molecule type" value="Genomic_DNA"/>
</dbReference>
<dbReference type="STRING" id="857340.A0A086T0Y6"/>
<evidence type="ECO:0000313" key="2">
    <source>
        <dbReference type="Proteomes" id="UP000029964"/>
    </source>
</evidence>
<dbReference type="InterPro" id="IPR011009">
    <property type="entry name" value="Kinase-like_dom_sf"/>
</dbReference>
<organism evidence="1 2">
    <name type="scientific">Hapsidospora chrysogenum (strain ATCC 11550 / CBS 779.69 / DSM 880 / IAM 14645 / JCM 23072 / IMI 49137)</name>
    <name type="common">Acremonium chrysogenum</name>
    <dbReference type="NCBI Taxonomy" id="857340"/>
    <lineage>
        <taxon>Eukaryota</taxon>
        <taxon>Fungi</taxon>
        <taxon>Dikarya</taxon>
        <taxon>Ascomycota</taxon>
        <taxon>Pezizomycotina</taxon>
        <taxon>Sordariomycetes</taxon>
        <taxon>Hypocreomycetidae</taxon>
        <taxon>Hypocreales</taxon>
        <taxon>Bionectriaceae</taxon>
        <taxon>Hapsidospora</taxon>
    </lineage>
</organism>
<evidence type="ECO:0008006" key="3">
    <source>
        <dbReference type="Google" id="ProtNLM"/>
    </source>
</evidence>
<comment type="caution">
    <text evidence="1">The sequence shown here is derived from an EMBL/GenBank/DDBJ whole genome shotgun (WGS) entry which is preliminary data.</text>
</comment>
<accession>A0A086T0Y6</accession>